<dbReference type="InterPro" id="IPR011993">
    <property type="entry name" value="PH-like_dom_sf"/>
</dbReference>
<dbReference type="Proteomes" id="UP001529510">
    <property type="component" value="Unassembled WGS sequence"/>
</dbReference>
<keyword evidence="3" id="KW-0677">Repeat</keyword>
<sequence>MPNPSLTGYLNVLSNNRWRERWCQLKDNQLLLHKDRADLKTHMASLPLRGCEVIPGLDSKHPFAFRLLRNGQEVAVLEVRA</sequence>
<dbReference type="Gene3D" id="2.30.29.30">
    <property type="entry name" value="Pleckstrin-homology domain (PH domain)/Phosphotyrosine-binding domain (PTB)"/>
    <property type="match status" value="1"/>
</dbReference>
<protein>
    <recommendedName>
        <fullName evidence="5">PH domain-containing protein</fullName>
    </recommendedName>
</protein>
<dbReference type="PROSITE" id="PS50003">
    <property type="entry name" value="PH_DOMAIN"/>
    <property type="match status" value="1"/>
</dbReference>
<gene>
    <name evidence="6" type="ORF">M9458_024980</name>
</gene>
<dbReference type="EMBL" id="JAMKFB020000012">
    <property type="protein sequence ID" value="KAL0179538.1"/>
    <property type="molecule type" value="Genomic_DNA"/>
</dbReference>
<dbReference type="FunFam" id="2.30.29.30:FF:000020">
    <property type="entry name" value="Actin filament-associated protein 1-like 2 isoform 1"/>
    <property type="match status" value="1"/>
</dbReference>
<dbReference type="PANTHER" id="PTHR14338">
    <property type="entry name" value="ACTIN FILAMENT-ASSOCIATED PROTEIN 1 FAMILY MEMBER"/>
    <property type="match status" value="1"/>
</dbReference>
<dbReference type="GO" id="GO:0005737">
    <property type="term" value="C:cytoplasm"/>
    <property type="evidence" value="ECO:0007669"/>
    <property type="project" value="UniProtKB-SubCell"/>
</dbReference>
<proteinExistence type="predicted"/>
<dbReference type="InterPro" id="IPR030113">
    <property type="entry name" value="AFAP"/>
</dbReference>
<evidence type="ECO:0000256" key="2">
    <source>
        <dbReference type="ARBA" id="ARBA00022490"/>
    </source>
</evidence>
<comment type="subcellular location">
    <subcellularLocation>
        <location evidence="1">Cytoplasm</location>
    </subcellularLocation>
</comment>
<dbReference type="AlphaFoldDB" id="A0ABD0Q1M0"/>
<dbReference type="InterPro" id="IPR001849">
    <property type="entry name" value="PH_domain"/>
</dbReference>
<dbReference type="Pfam" id="PF00169">
    <property type="entry name" value="PH"/>
    <property type="match status" value="1"/>
</dbReference>
<dbReference type="SUPFAM" id="SSF50729">
    <property type="entry name" value="PH domain-like"/>
    <property type="match status" value="1"/>
</dbReference>
<name>A0ABD0Q1M0_CIRMR</name>
<comment type="caution">
    <text evidence="6">The sequence shown here is derived from an EMBL/GenBank/DDBJ whole genome shotgun (WGS) entry which is preliminary data.</text>
</comment>
<evidence type="ECO:0000313" key="7">
    <source>
        <dbReference type="Proteomes" id="UP001529510"/>
    </source>
</evidence>
<evidence type="ECO:0000256" key="1">
    <source>
        <dbReference type="ARBA" id="ARBA00004496"/>
    </source>
</evidence>
<feature type="domain" description="PH" evidence="5">
    <location>
        <begin position="3"/>
        <end position="81"/>
    </location>
</feature>
<keyword evidence="4" id="KW-0175">Coiled coil</keyword>
<organism evidence="6 7">
    <name type="scientific">Cirrhinus mrigala</name>
    <name type="common">Mrigala</name>
    <dbReference type="NCBI Taxonomy" id="683832"/>
    <lineage>
        <taxon>Eukaryota</taxon>
        <taxon>Metazoa</taxon>
        <taxon>Chordata</taxon>
        <taxon>Craniata</taxon>
        <taxon>Vertebrata</taxon>
        <taxon>Euteleostomi</taxon>
        <taxon>Actinopterygii</taxon>
        <taxon>Neopterygii</taxon>
        <taxon>Teleostei</taxon>
        <taxon>Ostariophysi</taxon>
        <taxon>Cypriniformes</taxon>
        <taxon>Cyprinidae</taxon>
        <taxon>Labeoninae</taxon>
        <taxon>Labeonini</taxon>
        <taxon>Cirrhinus</taxon>
    </lineage>
</organism>
<evidence type="ECO:0000256" key="3">
    <source>
        <dbReference type="ARBA" id="ARBA00022737"/>
    </source>
</evidence>
<evidence type="ECO:0000259" key="5">
    <source>
        <dbReference type="PROSITE" id="PS50003"/>
    </source>
</evidence>
<accession>A0ABD0Q1M0</accession>
<evidence type="ECO:0000256" key="4">
    <source>
        <dbReference type="ARBA" id="ARBA00023054"/>
    </source>
</evidence>
<keyword evidence="7" id="KW-1185">Reference proteome</keyword>
<evidence type="ECO:0000313" key="6">
    <source>
        <dbReference type="EMBL" id="KAL0179538.1"/>
    </source>
</evidence>
<dbReference type="PANTHER" id="PTHR14338:SF8">
    <property type="entry name" value="ACTIN FILAMENT-ASSOCIATED PROTEIN 1"/>
    <property type="match status" value="1"/>
</dbReference>
<feature type="non-terminal residue" evidence="6">
    <location>
        <position position="81"/>
    </location>
</feature>
<reference evidence="6 7" key="1">
    <citation type="submission" date="2024-05" db="EMBL/GenBank/DDBJ databases">
        <title>Genome sequencing and assembly of Indian major carp, Cirrhinus mrigala (Hamilton, 1822).</title>
        <authorList>
            <person name="Mohindra V."/>
            <person name="Chowdhury L.M."/>
            <person name="Lal K."/>
            <person name="Jena J.K."/>
        </authorList>
    </citation>
    <scope>NUCLEOTIDE SEQUENCE [LARGE SCALE GENOMIC DNA]</scope>
    <source>
        <strain evidence="6">CM1030</strain>
        <tissue evidence="6">Blood</tissue>
    </source>
</reference>
<keyword evidence="2" id="KW-0963">Cytoplasm</keyword>